<dbReference type="SMART" id="SM00421">
    <property type="entry name" value="HTH_LUXR"/>
    <property type="match status" value="1"/>
</dbReference>
<dbReference type="EMBL" id="JAUQSY010000012">
    <property type="protein sequence ID" value="MDO7876512.1"/>
    <property type="molecule type" value="Genomic_DNA"/>
</dbReference>
<feature type="modified residue" description="4-aspartylphosphate" evidence="5">
    <location>
        <position position="56"/>
    </location>
</feature>
<keyword evidence="3" id="KW-0238">DNA-binding</keyword>
<keyword evidence="4" id="KW-0804">Transcription</keyword>
<evidence type="ECO:0000256" key="1">
    <source>
        <dbReference type="ARBA" id="ARBA00022553"/>
    </source>
</evidence>
<feature type="domain" description="Response regulatory" evidence="7">
    <location>
        <begin position="3"/>
        <end position="122"/>
    </location>
</feature>
<evidence type="ECO:0000256" key="4">
    <source>
        <dbReference type="ARBA" id="ARBA00023163"/>
    </source>
</evidence>
<dbReference type="CDD" id="cd06170">
    <property type="entry name" value="LuxR_C_like"/>
    <property type="match status" value="1"/>
</dbReference>
<dbReference type="PROSITE" id="PS50043">
    <property type="entry name" value="HTH_LUXR_2"/>
    <property type="match status" value="1"/>
</dbReference>
<evidence type="ECO:0000259" key="6">
    <source>
        <dbReference type="PROSITE" id="PS50043"/>
    </source>
</evidence>
<accession>A0ABT9BE66</accession>
<dbReference type="CDD" id="cd17535">
    <property type="entry name" value="REC_NarL-like"/>
    <property type="match status" value="1"/>
</dbReference>
<sequence length="209" mass="22725">MLSLAIIEDQPAIREAYAAYLTAQPEFRVVLVCASVEDFLARLPELAEAPKVVLSDIGLPGGLSGIEGVKHIRQQLPQTEVLLISVYNDAARVFQALCAGAVGYLVKNTPLTLLKENLLQVAAGGSPMSPSVARHVVQHFRPVQDVSKALSSRELQIVQGIEDGLSYKLIADRLGISLDTVRSHIRTVYRKLEVNSKSEIMARMARQAG</sequence>
<evidence type="ECO:0000256" key="2">
    <source>
        <dbReference type="ARBA" id="ARBA00023015"/>
    </source>
</evidence>
<name>A0ABT9BE66_9BACT</name>
<dbReference type="InterPro" id="IPR058245">
    <property type="entry name" value="NreC/VraR/RcsB-like_REC"/>
</dbReference>
<comment type="caution">
    <text evidence="8">The sequence shown here is derived from an EMBL/GenBank/DDBJ whole genome shotgun (WGS) entry which is preliminary data.</text>
</comment>
<dbReference type="RefSeq" id="WP_305007881.1">
    <property type="nucleotide sequence ID" value="NZ_JAUQSY010000012.1"/>
</dbReference>
<dbReference type="Proteomes" id="UP001176429">
    <property type="component" value="Unassembled WGS sequence"/>
</dbReference>
<evidence type="ECO:0000256" key="3">
    <source>
        <dbReference type="ARBA" id="ARBA00023125"/>
    </source>
</evidence>
<dbReference type="PROSITE" id="PS50110">
    <property type="entry name" value="RESPONSE_REGULATORY"/>
    <property type="match status" value="1"/>
</dbReference>
<dbReference type="InterPro" id="IPR000792">
    <property type="entry name" value="Tscrpt_reg_LuxR_C"/>
</dbReference>
<dbReference type="SUPFAM" id="SSF46894">
    <property type="entry name" value="C-terminal effector domain of the bipartite response regulators"/>
    <property type="match status" value="1"/>
</dbReference>
<dbReference type="PANTHER" id="PTHR43214">
    <property type="entry name" value="TWO-COMPONENT RESPONSE REGULATOR"/>
    <property type="match status" value="1"/>
</dbReference>
<organism evidence="8 9">
    <name type="scientific">Hymenobacter aranciens</name>
    <dbReference type="NCBI Taxonomy" id="3063996"/>
    <lineage>
        <taxon>Bacteria</taxon>
        <taxon>Pseudomonadati</taxon>
        <taxon>Bacteroidota</taxon>
        <taxon>Cytophagia</taxon>
        <taxon>Cytophagales</taxon>
        <taxon>Hymenobacteraceae</taxon>
        <taxon>Hymenobacter</taxon>
    </lineage>
</organism>
<dbReference type="Pfam" id="PF00196">
    <property type="entry name" value="GerE"/>
    <property type="match status" value="1"/>
</dbReference>
<reference evidence="8" key="1">
    <citation type="submission" date="2023-07" db="EMBL/GenBank/DDBJ databases">
        <authorList>
            <person name="Kim M.K."/>
        </authorList>
    </citation>
    <scope>NUCLEOTIDE SEQUENCE</scope>
    <source>
        <strain evidence="8">ASUV-10-1</strain>
    </source>
</reference>
<keyword evidence="9" id="KW-1185">Reference proteome</keyword>
<evidence type="ECO:0000313" key="9">
    <source>
        <dbReference type="Proteomes" id="UP001176429"/>
    </source>
</evidence>
<dbReference type="PRINTS" id="PR00038">
    <property type="entry name" value="HTHLUXR"/>
</dbReference>
<dbReference type="Pfam" id="PF00072">
    <property type="entry name" value="Response_reg"/>
    <property type="match status" value="1"/>
</dbReference>
<keyword evidence="2" id="KW-0805">Transcription regulation</keyword>
<dbReference type="InterPro" id="IPR001789">
    <property type="entry name" value="Sig_transdc_resp-reg_receiver"/>
</dbReference>
<dbReference type="InterPro" id="IPR039420">
    <property type="entry name" value="WalR-like"/>
</dbReference>
<dbReference type="InterPro" id="IPR016032">
    <property type="entry name" value="Sig_transdc_resp-reg_C-effctor"/>
</dbReference>
<keyword evidence="1 5" id="KW-0597">Phosphoprotein</keyword>
<evidence type="ECO:0000259" key="7">
    <source>
        <dbReference type="PROSITE" id="PS50110"/>
    </source>
</evidence>
<dbReference type="SUPFAM" id="SSF52172">
    <property type="entry name" value="CheY-like"/>
    <property type="match status" value="1"/>
</dbReference>
<dbReference type="SMART" id="SM00448">
    <property type="entry name" value="REC"/>
    <property type="match status" value="1"/>
</dbReference>
<evidence type="ECO:0000256" key="5">
    <source>
        <dbReference type="PROSITE-ProRule" id="PRU00169"/>
    </source>
</evidence>
<dbReference type="Gene3D" id="3.40.50.2300">
    <property type="match status" value="1"/>
</dbReference>
<feature type="domain" description="HTH luxR-type" evidence="6">
    <location>
        <begin position="143"/>
        <end position="208"/>
    </location>
</feature>
<dbReference type="InterPro" id="IPR011006">
    <property type="entry name" value="CheY-like_superfamily"/>
</dbReference>
<proteinExistence type="predicted"/>
<protein>
    <submittedName>
        <fullName evidence="8">Response regulator transcription factor</fullName>
    </submittedName>
</protein>
<evidence type="ECO:0000313" key="8">
    <source>
        <dbReference type="EMBL" id="MDO7876512.1"/>
    </source>
</evidence>
<gene>
    <name evidence="8" type="ORF">Q5H93_17340</name>
</gene>
<dbReference type="PANTHER" id="PTHR43214:SF41">
    <property type="entry name" value="NITRATE_NITRITE RESPONSE REGULATOR PROTEIN NARP"/>
    <property type="match status" value="1"/>
</dbReference>